<dbReference type="PROSITE" id="PS00237">
    <property type="entry name" value="G_PROTEIN_RECEP_F1_1"/>
    <property type="match status" value="1"/>
</dbReference>
<dbReference type="PANTHER" id="PTHR45695">
    <property type="entry name" value="LEUCOKININ RECEPTOR-RELATED"/>
    <property type="match status" value="1"/>
</dbReference>
<dbReference type="FunFam" id="1.20.1070.10:FF:000227">
    <property type="entry name" value="Pyroglutamylated RFamide peptide receptor a"/>
    <property type="match status" value="1"/>
</dbReference>
<dbReference type="GO" id="GO:0004930">
    <property type="term" value="F:G protein-coupled receptor activity"/>
    <property type="evidence" value="ECO:0000318"/>
    <property type="project" value="GO_Central"/>
</dbReference>
<gene>
    <name evidence="22" type="primary">prfprl2.1.L</name>
</gene>
<evidence type="ECO:0000256" key="15">
    <source>
        <dbReference type="ARBA" id="ARBA00082019"/>
    </source>
</evidence>
<keyword evidence="10 17" id="KW-0807">Transducer</keyword>
<dbReference type="AlphaFoldDB" id="A0A8J1MPB6"/>
<reference evidence="22" key="1">
    <citation type="submission" date="2025-08" db="UniProtKB">
        <authorList>
            <consortium name="RefSeq"/>
        </authorList>
    </citation>
    <scope>IDENTIFICATION</scope>
    <source>
        <strain evidence="22">J_2021</strain>
        <tissue evidence="22">Erythrocytes</tissue>
    </source>
</reference>
<keyword evidence="5 19" id="KW-1133">Transmembrane helix</keyword>
<keyword evidence="7 19" id="KW-0472">Membrane</keyword>
<keyword evidence="9" id="KW-0325">Glycoprotein</keyword>
<feature type="compositionally biased region" description="Basic and acidic residues" evidence="18">
    <location>
        <begin position="371"/>
        <end position="385"/>
    </location>
</feature>
<evidence type="ECO:0000256" key="17">
    <source>
        <dbReference type="RuleBase" id="RU000688"/>
    </source>
</evidence>
<feature type="transmembrane region" description="Helical" evidence="19">
    <location>
        <begin position="175"/>
        <end position="194"/>
    </location>
</feature>
<feature type="domain" description="G-protein coupled receptors family 1 profile" evidence="20">
    <location>
        <begin position="75"/>
        <end position="345"/>
    </location>
</feature>
<evidence type="ECO:0000256" key="7">
    <source>
        <dbReference type="ARBA" id="ARBA00023136"/>
    </source>
</evidence>
<dbReference type="PRINTS" id="PR00237">
    <property type="entry name" value="GPCRRHODOPSN"/>
</dbReference>
<evidence type="ECO:0000256" key="8">
    <source>
        <dbReference type="ARBA" id="ARBA00023170"/>
    </source>
</evidence>
<dbReference type="GeneID" id="108710313"/>
<protein>
    <recommendedName>
        <fullName evidence="12">Pyroglutamylated RF-amide peptide receptor</fullName>
    </recommendedName>
    <alternativeName>
        <fullName evidence="13">AQ27</fullName>
    </alternativeName>
    <alternativeName>
        <fullName evidence="15">G-protein coupled receptor 103</fullName>
    </alternativeName>
    <alternativeName>
        <fullName evidence="14">Orexigenic neuropeptide QRFP receptor</fullName>
    </alternativeName>
    <alternativeName>
        <fullName evidence="16">SP9155</fullName>
    </alternativeName>
</protein>
<keyword evidence="4 17" id="KW-0812">Transmembrane</keyword>
<dbReference type="CTD" id="108710313"/>
<keyword evidence="8 17" id="KW-0675">Receptor</keyword>
<keyword evidence="3" id="KW-1003">Cell membrane</keyword>
<dbReference type="InterPro" id="IPR000276">
    <property type="entry name" value="GPCR_Rhodpsn"/>
</dbReference>
<feature type="transmembrane region" description="Helical" evidence="19">
    <location>
        <begin position="136"/>
        <end position="154"/>
    </location>
</feature>
<name>A0A8J1MPB6_XENLA</name>
<evidence type="ECO:0000256" key="6">
    <source>
        <dbReference type="ARBA" id="ARBA00023040"/>
    </source>
</evidence>
<feature type="transmembrane region" description="Helical" evidence="19">
    <location>
        <begin position="59"/>
        <end position="83"/>
    </location>
</feature>
<dbReference type="RefSeq" id="XP_041442885.1">
    <property type="nucleotide sequence ID" value="XM_041586951.1"/>
</dbReference>
<dbReference type="GO" id="GO:0005886">
    <property type="term" value="C:plasma membrane"/>
    <property type="evidence" value="ECO:0000318"/>
    <property type="project" value="GO_Central"/>
</dbReference>
<organism evidence="21 22">
    <name type="scientific">Xenopus laevis</name>
    <name type="common">African clawed frog</name>
    <dbReference type="NCBI Taxonomy" id="8355"/>
    <lineage>
        <taxon>Eukaryota</taxon>
        <taxon>Metazoa</taxon>
        <taxon>Chordata</taxon>
        <taxon>Craniata</taxon>
        <taxon>Vertebrata</taxon>
        <taxon>Euteleostomi</taxon>
        <taxon>Amphibia</taxon>
        <taxon>Batrachia</taxon>
        <taxon>Anura</taxon>
        <taxon>Pipoidea</taxon>
        <taxon>Pipidae</taxon>
        <taxon>Xenopodinae</taxon>
        <taxon>Xenopus</taxon>
        <taxon>Xenopus</taxon>
    </lineage>
</organism>
<evidence type="ECO:0000256" key="12">
    <source>
        <dbReference type="ARBA" id="ARBA00070590"/>
    </source>
</evidence>
<dbReference type="OrthoDB" id="9979846at2759"/>
<evidence type="ECO:0000256" key="10">
    <source>
        <dbReference type="ARBA" id="ARBA00023224"/>
    </source>
</evidence>
<comment type="similarity">
    <text evidence="2 17">Belongs to the G-protein coupled receptor 1 family.</text>
</comment>
<evidence type="ECO:0000256" key="13">
    <source>
        <dbReference type="ARBA" id="ARBA00079726"/>
    </source>
</evidence>
<dbReference type="PANTHER" id="PTHR45695:SF20">
    <property type="entry name" value="PYROGLUTAMYLATED RFAMIDE PEPTIDE RECEPTOR"/>
    <property type="match status" value="1"/>
</dbReference>
<evidence type="ECO:0000256" key="1">
    <source>
        <dbReference type="ARBA" id="ARBA00004651"/>
    </source>
</evidence>
<dbReference type="PRINTS" id="PR01012">
    <property type="entry name" value="NRPEPTIDEYR"/>
</dbReference>
<evidence type="ECO:0000256" key="4">
    <source>
        <dbReference type="ARBA" id="ARBA00022692"/>
    </source>
</evidence>
<dbReference type="PROSITE" id="PS50262">
    <property type="entry name" value="G_PROTEIN_RECEP_F1_2"/>
    <property type="match status" value="1"/>
</dbReference>
<dbReference type="Proteomes" id="UP000186698">
    <property type="component" value="Chromosome 3L"/>
</dbReference>
<evidence type="ECO:0000256" key="18">
    <source>
        <dbReference type="SAM" id="MobiDB-lite"/>
    </source>
</evidence>
<evidence type="ECO:0000256" key="11">
    <source>
        <dbReference type="ARBA" id="ARBA00059793"/>
    </source>
</evidence>
<dbReference type="GO" id="GO:0004983">
    <property type="term" value="F:neuropeptide Y receptor activity"/>
    <property type="evidence" value="ECO:0007669"/>
    <property type="project" value="InterPro"/>
</dbReference>
<feature type="transmembrane region" description="Helical" evidence="19">
    <location>
        <begin position="226"/>
        <end position="248"/>
    </location>
</feature>
<dbReference type="SUPFAM" id="SSF81321">
    <property type="entry name" value="Family A G protein-coupled receptor-like"/>
    <property type="match status" value="1"/>
</dbReference>
<dbReference type="InterPro" id="IPR017452">
    <property type="entry name" value="GPCR_Rhodpsn_7TM"/>
</dbReference>
<evidence type="ECO:0000256" key="14">
    <source>
        <dbReference type="ARBA" id="ARBA00079958"/>
    </source>
</evidence>
<evidence type="ECO:0000313" key="21">
    <source>
        <dbReference type="Proteomes" id="UP000186698"/>
    </source>
</evidence>
<dbReference type="GO" id="GO:0007186">
    <property type="term" value="P:G protein-coupled receptor signaling pathway"/>
    <property type="evidence" value="ECO:0000318"/>
    <property type="project" value="GO_Central"/>
</dbReference>
<feature type="transmembrane region" description="Helical" evidence="19">
    <location>
        <begin position="95"/>
        <end position="116"/>
    </location>
</feature>
<evidence type="ECO:0000256" key="16">
    <source>
        <dbReference type="ARBA" id="ARBA00082238"/>
    </source>
</evidence>
<evidence type="ECO:0000313" key="22">
    <source>
        <dbReference type="RefSeq" id="XP_041442885.1"/>
    </source>
</evidence>
<accession>A0A8J1MPB6</accession>
<feature type="transmembrane region" description="Helical" evidence="19">
    <location>
        <begin position="284"/>
        <end position="309"/>
    </location>
</feature>
<dbReference type="KEGG" id="xla:108710313"/>
<keyword evidence="21" id="KW-1185">Reference proteome</keyword>
<comment type="subcellular location">
    <subcellularLocation>
        <location evidence="1">Cell membrane</location>
        <topology evidence="1">Multi-pass membrane protein</topology>
    </subcellularLocation>
</comment>
<comment type="function">
    <text evidence="11">Receptor for the orexigenic neuropeptide QRFP. The activity of this receptor is mediated by G proteins that modulate adenylate cyclase activity and intracellular calcium levels.</text>
</comment>
<proteinExistence type="inferred from homology"/>
<evidence type="ECO:0000256" key="5">
    <source>
        <dbReference type="ARBA" id="ARBA00022989"/>
    </source>
</evidence>
<keyword evidence="6 17" id="KW-0297">G-protein coupled receptor</keyword>
<evidence type="ECO:0000256" key="2">
    <source>
        <dbReference type="ARBA" id="ARBA00010663"/>
    </source>
</evidence>
<dbReference type="CDD" id="cd15205">
    <property type="entry name" value="7tmA_QRFPR"/>
    <property type="match status" value="1"/>
</dbReference>
<evidence type="ECO:0000256" key="9">
    <source>
        <dbReference type="ARBA" id="ARBA00023180"/>
    </source>
</evidence>
<feature type="transmembrane region" description="Helical" evidence="19">
    <location>
        <begin position="321"/>
        <end position="339"/>
    </location>
</feature>
<dbReference type="Pfam" id="PF00001">
    <property type="entry name" value="7tm_1"/>
    <property type="match status" value="1"/>
</dbReference>
<feature type="region of interest" description="Disordered" evidence="18">
    <location>
        <begin position="371"/>
        <end position="399"/>
    </location>
</feature>
<evidence type="ECO:0000259" key="20">
    <source>
        <dbReference type="PROSITE" id="PS50262"/>
    </source>
</evidence>
<evidence type="ECO:0000256" key="3">
    <source>
        <dbReference type="ARBA" id="ARBA00022475"/>
    </source>
</evidence>
<evidence type="ECO:0000256" key="19">
    <source>
        <dbReference type="SAM" id="Phobius"/>
    </source>
</evidence>
<dbReference type="GO" id="GO:0032870">
    <property type="term" value="P:cellular response to hormone stimulus"/>
    <property type="evidence" value="ECO:0000318"/>
    <property type="project" value="GO_Central"/>
</dbReference>
<sequence>MRRIPLSSSFSTMDRRLNITPETLNQLLKEHNMTRLQFIAAYGLKPLVYIPELPLSAKVIFLVLYIIIFILALFGNSLVVYIIIRKKTMRTVTNIFICSMAFSDLLVTFFCIPFTLLQNISSEWLGGRFVCKMVPFIQTTAVVASTLTMTCIAVERYQGIVHPLKMKRQYTNIRAYKMLGCVWSVAIVVGSPMLHVQTLEVKYDLLYNLYHVCCLESWSDVGLRRAYAIFILVALFLVPLAAMLLLYTRIGYELWIKKRVGDCSVLNTLSRNEMAKITRKKKRAVMMMVIVVLFFTACWAPFHVVHILFEYNNLEDEYDDVTVKMIVAIVQAVGFFNSFNNPVVYTFMNENFKKSLVAILFCHFRAQEPVEPADKRDSQQSERPKGGATMFFARRDGRSGQSHLSAENLELRLCEQFPSARLESVAYPLVNSHKDLLPNGQSA</sequence>
<dbReference type="Gene3D" id="1.20.1070.10">
    <property type="entry name" value="Rhodopsin 7-helix transmembrane proteins"/>
    <property type="match status" value="1"/>
</dbReference>
<dbReference type="InterPro" id="IPR000611">
    <property type="entry name" value="NPY_rcpt"/>
</dbReference>